<sequence>MRFIGYFLMIGSLVACGGATATNVPPTEQVAQAATATATAEPVLLVPSATPTVPATVAPRPQVTPTTDELANIPGDSTSFIVIDELKTYTNPTKAFSIDVPSDWQMRDSVDAGNNLLFWVDPLEQAFIQLLLVDDSQNLITNDEEFLNDFISQIVGESAEFNLDQPVKQADGTTYISYSFIDSQSLLAMSGDGYVRRDGNYLSMIQILVPLEQFESLQPDLQRIVQSYKIDPNIPLQ</sequence>
<dbReference type="OrthoDB" id="153457at2"/>
<dbReference type="STRING" id="70996.SE18_00355"/>
<dbReference type="AlphaFoldDB" id="A0A0P6Z452"/>
<dbReference type="Gene3D" id="3.40.1000.10">
    <property type="entry name" value="Mog1/PsbP, alpha/beta/alpha sandwich"/>
    <property type="match status" value="1"/>
</dbReference>
<evidence type="ECO:0000313" key="3">
    <source>
        <dbReference type="Proteomes" id="UP000050277"/>
    </source>
</evidence>
<dbReference type="Proteomes" id="UP000050277">
    <property type="component" value="Unassembled WGS sequence"/>
</dbReference>
<evidence type="ECO:0008006" key="4">
    <source>
        <dbReference type="Google" id="ProtNLM"/>
    </source>
</evidence>
<evidence type="ECO:0000313" key="2">
    <source>
        <dbReference type="EMBL" id="KPL92035.1"/>
    </source>
</evidence>
<name>A0A0P6Z452_9CHLR</name>
<accession>A0A0P6Z452</accession>
<protein>
    <recommendedName>
        <fullName evidence="4">PsbP C-terminal domain-containing protein</fullName>
    </recommendedName>
</protein>
<keyword evidence="3" id="KW-1185">Reference proteome</keyword>
<dbReference type="PROSITE" id="PS51257">
    <property type="entry name" value="PROKAR_LIPOPROTEIN"/>
    <property type="match status" value="1"/>
</dbReference>
<gene>
    <name evidence="2" type="ORF">SE18_00355</name>
</gene>
<dbReference type="RefSeq" id="WP_054532426.1">
    <property type="nucleotide sequence ID" value="NZ_LGKP01000002.1"/>
</dbReference>
<comment type="caution">
    <text evidence="2">The sequence shown here is derived from an EMBL/GenBank/DDBJ whole genome shotgun (WGS) entry which is preliminary data.</text>
</comment>
<evidence type="ECO:0000256" key="1">
    <source>
        <dbReference type="SAM" id="SignalP"/>
    </source>
</evidence>
<proteinExistence type="predicted"/>
<feature type="signal peptide" evidence="1">
    <location>
        <begin position="1"/>
        <end position="21"/>
    </location>
</feature>
<reference evidence="2 3" key="1">
    <citation type="submission" date="2015-07" db="EMBL/GenBank/DDBJ databases">
        <title>Whole genome sequence of Herpetosiphon geysericola DSM 7119.</title>
        <authorList>
            <person name="Hemp J."/>
            <person name="Ward L.M."/>
            <person name="Pace L.A."/>
            <person name="Fischer W.W."/>
        </authorList>
    </citation>
    <scope>NUCLEOTIDE SEQUENCE [LARGE SCALE GENOMIC DNA]</scope>
    <source>
        <strain evidence="2 3">DSM 7119</strain>
    </source>
</reference>
<organism evidence="2 3">
    <name type="scientific">Herpetosiphon geysericola</name>
    <dbReference type="NCBI Taxonomy" id="70996"/>
    <lineage>
        <taxon>Bacteria</taxon>
        <taxon>Bacillati</taxon>
        <taxon>Chloroflexota</taxon>
        <taxon>Chloroflexia</taxon>
        <taxon>Herpetosiphonales</taxon>
        <taxon>Herpetosiphonaceae</taxon>
        <taxon>Herpetosiphon</taxon>
    </lineage>
</organism>
<feature type="chain" id="PRO_5006134126" description="PsbP C-terminal domain-containing protein" evidence="1">
    <location>
        <begin position="22"/>
        <end position="237"/>
    </location>
</feature>
<dbReference type="EMBL" id="LGKP01000002">
    <property type="protein sequence ID" value="KPL92035.1"/>
    <property type="molecule type" value="Genomic_DNA"/>
</dbReference>
<dbReference type="PATRIC" id="fig|70996.4.peg.2607"/>
<keyword evidence="1" id="KW-0732">Signal</keyword>